<feature type="compositionally biased region" description="Low complexity" evidence="6">
    <location>
        <begin position="125"/>
        <end position="138"/>
    </location>
</feature>
<evidence type="ECO:0000313" key="9">
    <source>
        <dbReference type="Proteomes" id="UP000075902"/>
    </source>
</evidence>
<dbReference type="PANTHER" id="PTHR12081:SF18">
    <property type="entry name" value="TRANSCRIPTION FACTOR E2F2-RELATED"/>
    <property type="match status" value="1"/>
</dbReference>
<dbReference type="GO" id="GO:0046983">
    <property type="term" value="F:protein dimerization activity"/>
    <property type="evidence" value="ECO:0007669"/>
    <property type="project" value="InterPro"/>
</dbReference>
<dbReference type="GO" id="GO:0000978">
    <property type="term" value="F:RNA polymerase II cis-regulatory region sequence-specific DNA binding"/>
    <property type="evidence" value="ECO:0007669"/>
    <property type="project" value="InterPro"/>
</dbReference>
<dbReference type="PANTHER" id="PTHR12081">
    <property type="entry name" value="TRANSCRIPTION FACTOR E2F"/>
    <property type="match status" value="1"/>
</dbReference>
<feature type="region of interest" description="Disordered" evidence="6">
    <location>
        <begin position="488"/>
        <end position="519"/>
    </location>
</feature>
<dbReference type="Pfam" id="PF16421">
    <property type="entry name" value="E2F_CC-MB"/>
    <property type="match status" value="1"/>
</dbReference>
<dbReference type="GO" id="GO:0090575">
    <property type="term" value="C:RNA polymerase II transcription regulator complex"/>
    <property type="evidence" value="ECO:0007669"/>
    <property type="project" value="TreeGrafter"/>
</dbReference>
<feature type="compositionally biased region" description="Basic and acidic residues" evidence="6">
    <location>
        <begin position="536"/>
        <end position="549"/>
    </location>
</feature>
<dbReference type="InterPro" id="IPR037241">
    <property type="entry name" value="E2F-DP_heterodim"/>
</dbReference>
<dbReference type="Proteomes" id="UP000075902">
    <property type="component" value="Unassembled WGS sequence"/>
</dbReference>
<comment type="similarity">
    <text evidence="1 5">Belongs to the E2F/DP family.</text>
</comment>
<evidence type="ECO:0000256" key="3">
    <source>
        <dbReference type="ARBA" id="ARBA00023125"/>
    </source>
</evidence>
<evidence type="ECO:0000256" key="4">
    <source>
        <dbReference type="ARBA" id="ARBA00023163"/>
    </source>
</evidence>
<dbReference type="InterPro" id="IPR003316">
    <property type="entry name" value="E2F_WHTH_DNA-bd_dom"/>
</dbReference>
<dbReference type="CDD" id="cd14660">
    <property type="entry name" value="E2F_DD"/>
    <property type="match status" value="1"/>
</dbReference>
<dbReference type="InterPro" id="IPR015633">
    <property type="entry name" value="E2F"/>
</dbReference>
<dbReference type="Gene3D" id="6.10.250.540">
    <property type="match status" value="1"/>
</dbReference>
<dbReference type="SUPFAM" id="SSF46785">
    <property type="entry name" value="Winged helix' DNA-binding domain"/>
    <property type="match status" value="1"/>
</dbReference>
<comment type="subcellular location">
    <subcellularLocation>
        <location evidence="5">Nucleus</location>
    </subcellularLocation>
</comment>
<feature type="compositionally biased region" description="Polar residues" evidence="6">
    <location>
        <begin position="113"/>
        <end position="124"/>
    </location>
</feature>
<protein>
    <recommendedName>
        <fullName evidence="7">E2F/DP family winged-helix DNA-binding domain-containing protein</fullName>
    </recommendedName>
</protein>
<dbReference type="EnsemblMetazoa" id="AMEC018787-RA">
    <property type="protein sequence ID" value="AMEC018787-PA"/>
    <property type="gene ID" value="AMEC018787"/>
</dbReference>
<dbReference type="STRING" id="34690.A0A182UE65"/>
<dbReference type="Gene3D" id="1.10.10.10">
    <property type="entry name" value="Winged helix-like DNA-binding domain superfamily/Winged helix DNA-binding domain"/>
    <property type="match status" value="1"/>
</dbReference>
<reference evidence="8" key="2">
    <citation type="submission" date="2020-05" db="UniProtKB">
        <authorList>
            <consortium name="EnsemblMetazoa"/>
        </authorList>
    </citation>
    <scope>IDENTIFICATION</scope>
    <source>
        <strain evidence="8">CM1001059</strain>
    </source>
</reference>
<keyword evidence="2 5" id="KW-0805">Transcription regulation</keyword>
<reference evidence="9" key="1">
    <citation type="submission" date="2014-01" db="EMBL/GenBank/DDBJ databases">
        <title>The Genome Sequence of Anopheles melas CM1001059_A (V2).</title>
        <authorList>
            <consortium name="The Broad Institute Genomics Platform"/>
            <person name="Neafsey D.E."/>
            <person name="Besansky N."/>
            <person name="Howell P."/>
            <person name="Walton C."/>
            <person name="Young S.K."/>
            <person name="Zeng Q."/>
            <person name="Gargeya S."/>
            <person name="Fitzgerald M."/>
            <person name="Haas B."/>
            <person name="Abouelleil A."/>
            <person name="Allen A.W."/>
            <person name="Alvarado L."/>
            <person name="Arachchi H.M."/>
            <person name="Berlin A.M."/>
            <person name="Chapman S.B."/>
            <person name="Gainer-Dewar J."/>
            <person name="Goldberg J."/>
            <person name="Griggs A."/>
            <person name="Gujja S."/>
            <person name="Hansen M."/>
            <person name="Howarth C."/>
            <person name="Imamovic A."/>
            <person name="Ireland A."/>
            <person name="Larimer J."/>
            <person name="McCowan C."/>
            <person name="Murphy C."/>
            <person name="Pearson M."/>
            <person name="Poon T.W."/>
            <person name="Priest M."/>
            <person name="Roberts A."/>
            <person name="Saif S."/>
            <person name="Shea T."/>
            <person name="Sisk P."/>
            <person name="Sykes S."/>
            <person name="Wortman J."/>
            <person name="Nusbaum C."/>
            <person name="Birren B."/>
        </authorList>
    </citation>
    <scope>NUCLEOTIDE SEQUENCE [LARGE SCALE GENOMIC DNA]</scope>
    <source>
        <strain evidence="9">CM1001059</strain>
    </source>
</reference>
<keyword evidence="9" id="KW-1185">Reference proteome</keyword>
<evidence type="ECO:0000313" key="8">
    <source>
        <dbReference type="EnsemblMetazoa" id="AMEC018787-PA"/>
    </source>
</evidence>
<evidence type="ECO:0000259" key="7">
    <source>
        <dbReference type="SMART" id="SM01372"/>
    </source>
</evidence>
<evidence type="ECO:0000256" key="2">
    <source>
        <dbReference type="ARBA" id="ARBA00023015"/>
    </source>
</evidence>
<feature type="region of interest" description="Disordered" evidence="6">
    <location>
        <begin position="531"/>
        <end position="599"/>
    </location>
</feature>
<evidence type="ECO:0000256" key="6">
    <source>
        <dbReference type="SAM" id="MobiDB-lite"/>
    </source>
</evidence>
<dbReference type="AlphaFoldDB" id="A0A182UE65"/>
<proteinExistence type="inferred from homology"/>
<feature type="domain" description="E2F/DP family winged-helix DNA-binding" evidence="7">
    <location>
        <begin position="148"/>
        <end position="213"/>
    </location>
</feature>
<dbReference type="Pfam" id="PF02319">
    <property type="entry name" value="WHD_E2F_TDP"/>
    <property type="match status" value="1"/>
</dbReference>
<feature type="compositionally biased region" description="Low complexity" evidence="6">
    <location>
        <begin position="556"/>
        <end position="587"/>
    </location>
</feature>
<feature type="compositionally biased region" description="Low complexity" evidence="6">
    <location>
        <begin position="425"/>
        <end position="448"/>
    </location>
</feature>
<dbReference type="SUPFAM" id="SSF144074">
    <property type="entry name" value="E2F-DP heterodimerization region"/>
    <property type="match status" value="1"/>
</dbReference>
<dbReference type="GO" id="GO:0000981">
    <property type="term" value="F:DNA-binding transcription factor activity, RNA polymerase II-specific"/>
    <property type="evidence" value="ECO:0007669"/>
    <property type="project" value="TreeGrafter"/>
</dbReference>
<keyword evidence="3 5" id="KW-0238">DNA-binding</keyword>
<name>A0A182UE65_9DIPT</name>
<dbReference type="InterPro" id="IPR032198">
    <property type="entry name" value="E2F_CC-MB"/>
</dbReference>
<sequence length="675" mass="71943">MYAKQQTKVAGGGAVGGGVGVGGRQSIKAEYQAGGKAASGGVAGAERRASTVYARKASVVSNSSDVSNDDYEEVKPDLHVSSHLLDHGYGCGVAIKRSSQSSSISPTPAKIAKSSNGSSMKTPNSTCSTPTSSISSSSSKKRYSERTRYDTSLGLLTKKFIDLLNESPDGVVDLNIASTKLKVQKRRIYDITNVLEGIGMLEKKSKNNIQWKCGNTVCNIDRNTRVQRERYRLQQKENLLDEMIVELRTATNEEMAHTKQGYFTCQDLSSLEMFREQTIVVIKAPPEAKLEWMNEKMQREIVLKSEKGEIDVFICPTDEPGIVDSPAVIAGDPLLENFEPVLSPFQRVDKTSSPRRGAANPSPYAAQRNLNRALFEEGSVMKSEPADGGASESSIHSAVASLFNLSGSSVPQKVVVHAERYELPLGSSGSPLASSSSTSGAGDCSTSSYYQHHHHHHHPSTAVAAAVADPSELHFDASQTTTTMIGSAATTSKTGVRVKSEHVPDSSNSRSSEMLPPSAISADSGVFVWGDGVMDGDEHHHHGTTRHDGGGGGTGMATSSSSSSSSSAVSSSMLSGGVMGHLNNNHIHGGGGGGKAIPEEITNKNASLSDTKLSPNLFQFDFGSTMSALKPPSTKSSPENLHQRYGLSDFDAMHGKCVGWHRWVYMRMVADRGGE</sequence>
<accession>A0A182UE65</accession>
<dbReference type="InterPro" id="IPR036388">
    <property type="entry name" value="WH-like_DNA-bd_sf"/>
</dbReference>
<evidence type="ECO:0000256" key="1">
    <source>
        <dbReference type="ARBA" id="ARBA00010940"/>
    </source>
</evidence>
<dbReference type="FunFam" id="1.10.10.10:FF:000008">
    <property type="entry name" value="E2F transcription factor 1"/>
    <property type="match status" value="1"/>
</dbReference>
<dbReference type="InterPro" id="IPR036390">
    <property type="entry name" value="WH_DNA-bd_sf"/>
</dbReference>
<dbReference type="SMART" id="SM01372">
    <property type="entry name" value="E2F_TDP"/>
    <property type="match status" value="1"/>
</dbReference>
<organism evidence="8 9">
    <name type="scientific">Anopheles melas</name>
    <dbReference type="NCBI Taxonomy" id="34690"/>
    <lineage>
        <taxon>Eukaryota</taxon>
        <taxon>Metazoa</taxon>
        <taxon>Ecdysozoa</taxon>
        <taxon>Arthropoda</taxon>
        <taxon>Hexapoda</taxon>
        <taxon>Insecta</taxon>
        <taxon>Pterygota</taxon>
        <taxon>Neoptera</taxon>
        <taxon>Endopterygota</taxon>
        <taxon>Diptera</taxon>
        <taxon>Nematocera</taxon>
        <taxon>Culicoidea</taxon>
        <taxon>Culicidae</taxon>
        <taxon>Anophelinae</taxon>
        <taxon>Anopheles</taxon>
    </lineage>
</organism>
<feature type="region of interest" description="Disordered" evidence="6">
    <location>
        <begin position="99"/>
        <end position="143"/>
    </location>
</feature>
<keyword evidence="4 5" id="KW-0804">Transcription</keyword>
<feature type="region of interest" description="Disordered" evidence="6">
    <location>
        <begin position="425"/>
        <end position="464"/>
    </location>
</feature>
<keyword evidence="5" id="KW-0539">Nucleus</keyword>
<evidence type="ECO:0000256" key="5">
    <source>
        <dbReference type="RuleBase" id="RU003796"/>
    </source>
</evidence>
<dbReference type="VEuPathDB" id="VectorBase:AMEC018787"/>